<comment type="pathway">
    <text evidence="1">Protein modification; protein ubiquitination.</text>
</comment>
<feature type="domain" description="U-box" evidence="3">
    <location>
        <begin position="17"/>
        <end position="54"/>
    </location>
</feature>
<gene>
    <name evidence="4" type="ORF">RchiOBHm_Chr5g0002001</name>
</gene>
<keyword evidence="5" id="KW-1185">Reference proteome</keyword>
<dbReference type="UniPathway" id="UPA00143"/>
<organism evidence="4 5">
    <name type="scientific">Rosa chinensis</name>
    <name type="common">China rose</name>
    <dbReference type="NCBI Taxonomy" id="74649"/>
    <lineage>
        <taxon>Eukaryota</taxon>
        <taxon>Viridiplantae</taxon>
        <taxon>Streptophyta</taxon>
        <taxon>Embryophyta</taxon>
        <taxon>Tracheophyta</taxon>
        <taxon>Spermatophyta</taxon>
        <taxon>Magnoliopsida</taxon>
        <taxon>eudicotyledons</taxon>
        <taxon>Gunneridae</taxon>
        <taxon>Pentapetalae</taxon>
        <taxon>rosids</taxon>
        <taxon>fabids</taxon>
        <taxon>Rosales</taxon>
        <taxon>Rosaceae</taxon>
        <taxon>Rosoideae</taxon>
        <taxon>Rosoideae incertae sedis</taxon>
        <taxon>Rosa</taxon>
    </lineage>
</organism>
<dbReference type="SUPFAM" id="SSF57850">
    <property type="entry name" value="RING/U-box"/>
    <property type="match status" value="1"/>
</dbReference>
<dbReference type="STRING" id="74649.A0A2P6Q2B1"/>
<dbReference type="GO" id="GO:0004842">
    <property type="term" value="F:ubiquitin-protein transferase activity"/>
    <property type="evidence" value="ECO:0007669"/>
    <property type="project" value="InterPro"/>
</dbReference>
<dbReference type="AlphaFoldDB" id="A0A2P6Q2B1"/>
<dbReference type="PANTHER" id="PTHR23315">
    <property type="entry name" value="U BOX DOMAIN-CONTAINING"/>
    <property type="match status" value="1"/>
</dbReference>
<dbReference type="Gramene" id="PRQ28338">
    <property type="protein sequence ID" value="PRQ28338"/>
    <property type="gene ID" value="RchiOBHm_Chr5g0002001"/>
</dbReference>
<keyword evidence="4" id="KW-0436">Ligase</keyword>
<dbReference type="Proteomes" id="UP000238479">
    <property type="component" value="Chromosome 5"/>
</dbReference>
<dbReference type="GO" id="GO:0004839">
    <property type="term" value="F:ubiquitin activating enzyme activity"/>
    <property type="evidence" value="ECO:0007669"/>
    <property type="project" value="UniProtKB-EC"/>
</dbReference>
<keyword evidence="2 4" id="KW-0808">Transferase</keyword>
<dbReference type="EMBL" id="PDCK01000043">
    <property type="protein sequence ID" value="PRQ28338.1"/>
    <property type="molecule type" value="Genomic_DNA"/>
</dbReference>
<keyword evidence="4" id="KW-0012">Acyltransferase</keyword>
<dbReference type="InterPro" id="IPR003613">
    <property type="entry name" value="Ubox_domain"/>
</dbReference>
<dbReference type="Gene3D" id="3.30.40.10">
    <property type="entry name" value="Zinc/RING finger domain, C3HC4 (zinc finger)"/>
    <property type="match status" value="1"/>
</dbReference>
<protein>
    <submittedName>
        <fullName evidence="4">Putative aminoacyltransferase, E1 ubiquitin-activating enzyme</fullName>
        <ecNumber evidence="4">2.3.2.-</ecNumber>
        <ecNumber evidence="4">6.2.1.45</ecNumber>
    </submittedName>
</protein>
<evidence type="ECO:0000313" key="4">
    <source>
        <dbReference type="EMBL" id="PRQ28338.1"/>
    </source>
</evidence>
<name>A0A2P6Q2B1_ROSCH</name>
<dbReference type="OMA" id="RVASQFW"/>
<evidence type="ECO:0000259" key="3">
    <source>
        <dbReference type="Pfam" id="PF04564"/>
    </source>
</evidence>
<proteinExistence type="predicted"/>
<dbReference type="InterPro" id="IPR013083">
    <property type="entry name" value="Znf_RING/FYVE/PHD"/>
</dbReference>
<accession>A0A2P6Q2B1</accession>
<dbReference type="EC" id="2.3.2.-" evidence="4"/>
<comment type="caution">
    <text evidence="4">The sequence shown here is derived from an EMBL/GenBank/DDBJ whole genome shotgun (WGS) entry which is preliminary data.</text>
</comment>
<sequence>MLMNSERVASQFWVLNLTDPVTIGMGHSYDRSSITKWFRAGKPICPETREKNKNMENGIPFGDSGCRNHDIGRSAVAGSLAAEGAMKMVVEFVSGSVGIGSNKVAFEIRLLSKTSIFNRSCLVEAGVVPHLLKLLASAGSKT</sequence>
<evidence type="ECO:0000256" key="1">
    <source>
        <dbReference type="ARBA" id="ARBA00004906"/>
    </source>
</evidence>
<evidence type="ECO:0000256" key="2">
    <source>
        <dbReference type="ARBA" id="ARBA00022679"/>
    </source>
</evidence>
<dbReference type="PANTHER" id="PTHR23315:SF307">
    <property type="entry name" value="U-BOX DOMAIN-CONTAINING PROTEIN 19"/>
    <property type="match status" value="1"/>
</dbReference>
<dbReference type="EC" id="6.2.1.45" evidence="4"/>
<evidence type="ECO:0000313" key="5">
    <source>
        <dbReference type="Proteomes" id="UP000238479"/>
    </source>
</evidence>
<reference evidence="4 5" key="1">
    <citation type="journal article" date="2018" name="Nat. Genet.">
        <title>The Rosa genome provides new insights in the design of modern roses.</title>
        <authorList>
            <person name="Bendahmane M."/>
        </authorList>
    </citation>
    <scope>NUCLEOTIDE SEQUENCE [LARGE SCALE GENOMIC DNA]</scope>
    <source>
        <strain evidence="5">cv. Old Blush</strain>
    </source>
</reference>
<dbReference type="Pfam" id="PF04564">
    <property type="entry name" value="U-box"/>
    <property type="match status" value="1"/>
</dbReference>